<feature type="region of interest" description="Disordered" evidence="1">
    <location>
        <begin position="1"/>
        <end position="29"/>
    </location>
</feature>
<dbReference type="EMBL" id="ML213522">
    <property type="protein sequence ID" value="TFK47700.1"/>
    <property type="molecule type" value="Genomic_DNA"/>
</dbReference>
<evidence type="ECO:0008006" key="4">
    <source>
        <dbReference type="Google" id="ProtNLM"/>
    </source>
</evidence>
<dbReference type="SUPFAM" id="SSF54768">
    <property type="entry name" value="dsRNA-binding domain-like"/>
    <property type="match status" value="1"/>
</dbReference>
<reference evidence="2 3" key="1">
    <citation type="journal article" date="2019" name="Nat. Ecol. Evol.">
        <title>Megaphylogeny resolves global patterns of mushroom evolution.</title>
        <authorList>
            <person name="Varga T."/>
            <person name="Krizsan K."/>
            <person name="Foldi C."/>
            <person name="Dima B."/>
            <person name="Sanchez-Garcia M."/>
            <person name="Sanchez-Ramirez S."/>
            <person name="Szollosi G.J."/>
            <person name="Szarkandi J.G."/>
            <person name="Papp V."/>
            <person name="Albert L."/>
            <person name="Andreopoulos W."/>
            <person name="Angelini C."/>
            <person name="Antonin V."/>
            <person name="Barry K.W."/>
            <person name="Bougher N.L."/>
            <person name="Buchanan P."/>
            <person name="Buyck B."/>
            <person name="Bense V."/>
            <person name="Catcheside P."/>
            <person name="Chovatia M."/>
            <person name="Cooper J."/>
            <person name="Damon W."/>
            <person name="Desjardin D."/>
            <person name="Finy P."/>
            <person name="Geml J."/>
            <person name="Haridas S."/>
            <person name="Hughes K."/>
            <person name="Justo A."/>
            <person name="Karasinski D."/>
            <person name="Kautmanova I."/>
            <person name="Kiss B."/>
            <person name="Kocsube S."/>
            <person name="Kotiranta H."/>
            <person name="LaButti K.M."/>
            <person name="Lechner B.E."/>
            <person name="Liimatainen K."/>
            <person name="Lipzen A."/>
            <person name="Lukacs Z."/>
            <person name="Mihaltcheva S."/>
            <person name="Morgado L.N."/>
            <person name="Niskanen T."/>
            <person name="Noordeloos M.E."/>
            <person name="Ohm R.A."/>
            <person name="Ortiz-Santana B."/>
            <person name="Ovrebo C."/>
            <person name="Racz N."/>
            <person name="Riley R."/>
            <person name="Savchenko A."/>
            <person name="Shiryaev A."/>
            <person name="Soop K."/>
            <person name="Spirin V."/>
            <person name="Szebenyi C."/>
            <person name="Tomsovsky M."/>
            <person name="Tulloss R.E."/>
            <person name="Uehling J."/>
            <person name="Grigoriev I.V."/>
            <person name="Vagvolgyi C."/>
            <person name="Papp T."/>
            <person name="Martin F.M."/>
            <person name="Miettinen O."/>
            <person name="Hibbett D.S."/>
            <person name="Nagy L.G."/>
        </authorList>
    </citation>
    <scope>NUCLEOTIDE SEQUENCE [LARGE SCALE GENOMIC DNA]</scope>
    <source>
        <strain evidence="2 3">OMC1185</strain>
    </source>
</reference>
<proteinExistence type="predicted"/>
<keyword evidence="3" id="KW-1185">Reference proteome</keyword>
<feature type="region of interest" description="Disordered" evidence="1">
    <location>
        <begin position="42"/>
        <end position="86"/>
    </location>
</feature>
<protein>
    <recommendedName>
        <fullName evidence="4">DRBM domain-containing protein</fullName>
    </recommendedName>
</protein>
<evidence type="ECO:0000256" key="1">
    <source>
        <dbReference type="SAM" id="MobiDB-lite"/>
    </source>
</evidence>
<sequence>MSEPARRLLSKAPRLLMQPQPARKLRYAQPSLRRAFAEQTLSRSQEAYTSAVYSSPSDGTSLWNDSRRAREAPSSGGTESTSLKREVRVNQLHPGVPSGIPIATVDGPVRGEVYILSQYRNEVKEGKVQLTKLECKNPKNPLSNYVMLHFEQQVDYVVRPVMIDGQAYYRAIVVVEEDPIVVGEGDHPKEKEAIRLAALSAVYQLHDRDLLHRKKVRPAEAIADIRTTITMPDGTVVSYNRSRAFIEYYCRRFLLPPAVVAFAYHPATTKTDWEAELSVGGRRIGRGTGLDKQSAKVKCYLDVVRYMEACDPQLWKDFLEMEMKAKENRVAKRQKIEANLRKYRGFVKEEQKKASDDVLEGNTVGTSPSKVAIPL</sequence>
<name>A0A5C3MRP9_9AGAM</name>
<accession>A0A5C3MRP9</accession>
<organism evidence="2 3">
    <name type="scientific">Heliocybe sulcata</name>
    <dbReference type="NCBI Taxonomy" id="5364"/>
    <lineage>
        <taxon>Eukaryota</taxon>
        <taxon>Fungi</taxon>
        <taxon>Dikarya</taxon>
        <taxon>Basidiomycota</taxon>
        <taxon>Agaricomycotina</taxon>
        <taxon>Agaricomycetes</taxon>
        <taxon>Gloeophyllales</taxon>
        <taxon>Gloeophyllaceae</taxon>
        <taxon>Heliocybe</taxon>
    </lineage>
</organism>
<evidence type="ECO:0000313" key="2">
    <source>
        <dbReference type="EMBL" id="TFK47700.1"/>
    </source>
</evidence>
<evidence type="ECO:0000313" key="3">
    <source>
        <dbReference type="Proteomes" id="UP000305948"/>
    </source>
</evidence>
<dbReference type="Proteomes" id="UP000305948">
    <property type="component" value="Unassembled WGS sequence"/>
</dbReference>
<dbReference type="OrthoDB" id="3061034at2759"/>
<feature type="compositionally biased region" description="Polar residues" evidence="1">
    <location>
        <begin position="42"/>
        <end position="64"/>
    </location>
</feature>
<gene>
    <name evidence="2" type="ORF">OE88DRAFT_1647498</name>
</gene>
<dbReference type="AlphaFoldDB" id="A0A5C3MRP9"/>